<evidence type="ECO:0000256" key="1">
    <source>
        <dbReference type="SAM" id="Phobius"/>
    </source>
</evidence>
<accession>A0AB37II76</accession>
<comment type="caution">
    <text evidence="2">The sequence shown here is derived from an EMBL/GenBank/DDBJ whole genome shotgun (WGS) entry which is preliminary data.</text>
</comment>
<gene>
    <name evidence="2" type="ORF">DPV97_03905</name>
</gene>
<dbReference type="Proteomes" id="UP000253763">
    <property type="component" value="Unassembled WGS sequence"/>
</dbReference>
<proteinExistence type="predicted"/>
<evidence type="ECO:0000313" key="2">
    <source>
        <dbReference type="EMBL" id="RDE93672.1"/>
    </source>
</evidence>
<feature type="transmembrane region" description="Helical" evidence="1">
    <location>
        <begin position="140"/>
        <end position="160"/>
    </location>
</feature>
<sequence>MDNLLLTFLSILCVVFLIEWVYKKIILPLIIYKYQKKHSAIQKQLSAILVEKDVDVKAKEVLEKLLRSHFSRIALDNIKIRWKFIRYINSNEEARFAYRKNIDENQNILENATLNEFHNIFDSSANIVHAAFIFNSLLDIIIMVFFLIFTIPILLALGLLGKVPKIFKPLFNINKPDLSTIDSKRA</sequence>
<reference evidence="2 3" key="1">
    <citation type="submission" date="2018-05" db="EMBL/GenBank/DDBJ databases">
        <title>Draft Genome Sequences for a Diverse set of 7 Haemophilus Species.</title>
        <authorList>
            <person name="Nichols M."/>
            <person name="Topaz N."/>
            <person name="Wang X."/>
            <person name="Wang X."/>
            <person name="Boxrud D."/>
        </authorList>
    </citation>
    <scope>NUCLEOTIDE SEQUENCE [LARGE SCALE GENOMIC DNA]</scope>
    <source>
        <strain evidence="2 3">C2008003258</strain>
    </source>
</reference>
<dbReference type="RefSeq" id="WP_006719247.1">
    <property type="nucleotide sequence ID" value="NZ_QEPZ01000002.1"/>
</dbReference>
<keyword evidence="1" id="KW-1133">Transmembrane helix</keyword>
<name>A0AB37II76_HAEPA</name>
<protein>
    <submittedName>
        <fullName evidence="2">Uncharacterized protein</fullName>
    </submittedName>
</protein>
<dbReference type="EMBL" id="QEPZ01000002">
    <property type="protein sequence ID" value="RDE93672.1"/>
    <property type="molecule type" value="Genomic_DNA"/>
</dbReference>
<evidence type="ECO:0000313" key="3">
    <source>
        <dbReference type="Proteomes" id="UP000253763"/>
    </source>
</evidence>
<dbReference type="GeneID" id="60798979"/>
<organism evidence="2 3">
    <name type="scientific">Haemophilus parainfluenzae</name>
    <dbReference type="NCBI Taxonomy" id="729"/>
    <lineage>
        <taxon>Bacteria</taxon>
        <taxon>Pseudomonadati</taxon>
        <taxon>Pseudomonadota</taxon>
        <taxon>Gammaproteobacteria</taxon>
        <taxon>Pasteurellales</taxon>
        <taxon>Pasteurellaceae</taxon>
        <taxon>Haemophilus</taxon>
    </lineage>
</organism>
<keyword evidence="1" id="KW-0472">Membrane</keyword>
<dbReference type="AlphaFoldDB" id="A0AB37II76"/>
<keyword evidence="1" id="KW-0812">Transmembrane</keyword>